<proteinExistence type="predicted"/>
<comment type="caution">
    <text evidence="1">The sequence shown here is derived from an EMBL/GenBank/DDBJ whole genome shotgun (WGS) entry which is preliminary data.</text>
</comment>
<keyword evidence="2" id="KW-1185">Reference proteome</keyword>
<dbReference type="Pfam" id="PF13489">
    <property type="entry name" value="Methyltransf_23"/>
    <property type="match status" value="1"/>
</dbReference>
<name>A0A511VCU5_9BACL</name>
<evidence type="ECO:0000313" key="2">
    <source>
        <dbReference type="Proteomes" id="UP000321157"/>
    </source>
</evidence>
<dbReference type="EMBL" id="BJXX01000219">
    <property type="protein sequence ID" value="GEN36720.1"/>
    <property type="molecule type" value="Genomic_DNA"/>
</dbReference>
<gene>
    <name evidence="1" type="ORF">ADA01nite_41800</name>
</gene>
<dbReference type="SUPFAM" id="SSF53335">
    <property type="entry name" value="S-adenosyl-L-methionine-dependent methyltransferases"/>
    <property type="match status" value="1"/>
</dbReference>
<accession>A0A511VCU5</accession>
<protein>
    <recommendedName>
        <fullName evidence="3">Methyltransferase</fullName>
    </recommendedName>
</protein>
<organism evidence="1 2">
    <name type="scientific">Aneurinibacillus danicus</name>
    <dbReference type="NCBI Taxonomy" id="267746"/>
    <lineage>
        <taxon>Bacteria</taxon>
        <taxon>Bacillati</taxon>
        <taxon>Bacillota</taxon>
        <taxon>Bacilli</taxon>
        <taxon>Bacillales</taxon>
        <taxon>Paenibacillaceae</taxon>
        <taxon>Aneurinibacillus group</taxon>
        <taxon>Aneurinibacillus</taxon>
    </lineage>
</organism>
<dbReference type="Proteomes" id="UP000321157">
    <property type="component" value="Unassembled WGS sequence"/>
</dbReference>
<dbReference type="RefSeq" id="WP_170230407.1">
    <property type="nucleotide sequence ID" value="NZ_BJXX01000219.1"/>
</dbReference>
<dbReference type="PANTHER" id="PTHR43861:SF1">
    <property type="entry name" value="TRANS-ACONITATE 2-METHYLTRANSFERASE"/>
    <property type="match status" value="1"/>
</dbReference>
<evidence type="ECO:0008006" key="3">
    <source>
        <dbReference type="Google" id="ProtNLM"/>
    </source>
</evidence>
<sequence>MRHKSIKENTEIDYSEHFNVLNPGGTNESTYLACRYYYEAEVKALLPEDKSAKIVDIGSGYGHLLRYLKELGYLHIGAVDSSEKLIQEVKSYLGSGLDFACRADAIQFLCQLPTRFDFITLFDVLEHFTLEDAKKLARAVRESLKDGGRVVIRTPNMANILGMYSRYMDLTHYHGYTELSLRQLLREAGFSTIELHFPDWSSYPERVKNQQENIEIHKKLFRLHDRVEPKCFDKNIIMWARK</sequence>
<dbReference type="Gene3D" id="3.40.50.150">
    <property type="entry name" value="Vaccinia Virus protein VP39"/>
    <property type="match status" value="1"/>
</dbReference>
<reference evidence="1 2" key="1">
    <citation type="submission" date="2019-07" db="EMBL/GenBank/DDBJ databases">
        <title>Whole genome shotgun sequence of Aneurinibacillus danicus NBRC 102444.</title>
        <authorList>
            <person name="Hosoyama A."/>
            <person name="Uohara A."/>
            <person name="Ohji S."/>
            <person name="Ichikawa N."/>
        </authorList>
    </citation>
    <scope>NUCLEOTIDE SEQUENCE [LARGE SCALE GENOMIC DNA]</scope>
    <source>
        <strain evidence="1 2">NBRC 102444</strain>
    </source>
</reference>
<dbReference type="PANTHER" id="PTHR43861">
    <property type="entry name" value="TRANS-ACONITATE 2-METHYLTRANSFERASE-RELATED"/>
    <property type="match status" value="1"/>
</dbReference>
<evidence type="ECO:0000313" key="1">
    <source>
        <dbReference type="EMBL" id="GEN36720.1"/>
    </source>
</evidence>
<dbReference type="AlphaFoldDB" id="A0A511VCU5"/>
<dbReference type="InterPro" id="IPR029063">
    <property type="entry name" value="SAM-dependent_MTases_sf"/>
</dbReference>
<dbReference type="CDD" id="cd02440">
    <property type="entry name" value="AdoMet_MTases"/>
    <property type="match status" value="1"/>
</dbReference>